<dbReference type="InterPro" id="IPR022791">
    <property type="entry name" value="L-PG_synthase/AglD"/>
</dbReference>
<feature type="transmembrane region" description="Helical" evidence="6">
    <location>
        <begin position="192"/>
        <end position="214"/>
    </location>
</feature>
<comment type="subcellular location">
    <subcellularLocation>
        <location evidence="1">Cell membrane</location>
        <topology evidence="1">Multi-pass membrane protein</topology>
    </subcellularLocation>
</comment>
<keyword evidence="5 6" id="KW-0472">Membrane</keyword>
<accession>A0A0F7YYA7</accession>
<dbReference type="AlphaFoldDB" id="A0A0F7YYA7"/>
<reference evidence="7" key="1">
    <citation type="journal article" date="2015" name="Front. Bioeng. Biotechnol.">
        <title>Functional Screening of Hydrolytic Activities Reveals an Extremely Thermostable Cellulase from a Deep-Sea Archaeon.</title>
        <authorList>
            <person name="Leis B."/>
            <person name="Heinze S."/>
            <person name="Angelov A."/>
            <person name="Pham V.T."/>
            <person name="Thurmer A."/>
            <person name="Jebbar M."/>
            <person name="Golyshin P.N."/>
            <person name="Streit W.R."/>
            <person name="Daniel R."/>
            <person name="Liebl W."/>
        </authorList>
    </citation>
    <scope>NUCLEOTIDE SEQUENCE</scope>
</reference>
<dbReference type="Pfam" id="PF03706">
    <property type="entry name" value="LPG_synthase_TM"/>
    <property type="match status" value="1"/>
</dbReference>
<feature type="transmembrane region" description="Helical" evidence="6">
    <location>
        <begin position="45"/>
        <end position="67"/>
    </location>
</feature>
<keyword evidence="3 6" id="KW-0812">Transmembrane</keyword>
<evidence type="ECO:0000256" key="5">
    <source>
        <dbReference type="ARBA" id="ARBA00023136"/>
    </source>
</evidence>
<evidence type="ECO:0000256" key="1">
    <source>
        <dbReference type="ARBA" id="ARBA00004651"/>
    </source>
</evidence>
<feature type="transmembrane region" description="Helical" evidence="6">
    <location>
        <begin position="142"/>
        <end position="163"/>
    </location>
</feature>
<evidence type="ECO:0000256" key="2">
    <source>
        <dbReference type="ARBA" id="ARBA00022475"/>
    </source>
</evidence>
<dbReference type="EMBL" id="LN850140">
    <property type="protein sequence ID" value="CRL09157.1"/>
    <property type="molecule type" value="Genomic_DNA"/>
</dbReference>
<keyword evidence="4 6" id="KW-1133">Transmembrane helix</keyword>
<gene>
    <name evidence="7" type="primary">HA-cmc-1-33c</name>
</gene>
<evidence type="ECO:0000256" key="6">
    <source>
        <dbReference type="SAM" id="Phobius"/>
    </source>
</evidence>
<evidence type="ECO:0000256" key="3">
    <source>
        <dbReference type="ARBA" id="ARBA00022692"/>
    </source>
</evidence>
<keyword evidence="2" id="KW-1003">Cell membrane</keyword>
<evidence type="ECO:0000256" key="4">
    <source>
        <dbReference type="ARBA" id="ARBA00022989"/>
    </source>
</evidence>
<dbReference type="GO" id="GO:0005886">
    <property type="term" value="C:plasma membrane"/>
    <property type="evidence" value="ECO:0007669"/>
    <property type="project" value="UniProtKB-SubCell"/>
</dbReference>
<sequence>MRLSHGLKKALTLLTTAVITGYLVYKVYTEASGVELSPGELLSPYFLGAILAGLLGYLTYTLIWYLYLRNVVKVGYGRVLLTNLAGTYLSFSLNAAIGTLVKVKFIGATYWDVLATSVLGILTEFIAGLTLITLLGGGYWGILLAGLLLLPVIFDDLAFRALLPVFRLIRLESVLRGLYSGWKGAKANRRTVPAALALGFLLVTLNSTTLYLVARTFGLSYPFLSTLKGTVYSNFLGGALGTPGGIGANELGVMMAIGRSGMDVVVAFFYKLINQYAYALVGAVAFYKFVLREIEGEGSYAPEPQG</sequence>
<name>A0A0F7YYA7_UNKP</name>
<proteinExistence type="predicted"/>
<evidence type="ECO:0000313" key="7">
    <source>
        <dbReference type="EMBL" id="CRL09157.1"/>
    </source>
</evidence>
<organism evidence="7">
    <name type="scientific">Unknown prokaryotic organism</name>
    <dbReference type="NCBI Taxonomy" id="2725"/>
    <lineage>
        <taxon>Bacteria</taxon>
        <taxon>environmental samples</taxon>
    </lineage>
</organism>
<feature type="transmembrane region" description="Helical" evidence="6">
    <location>
        <begin position="79"/>
        <end position="101"/>
    </location>
</feature>
<feature type="transmembrane region" description="Helical" evidence="6">
    <location>
        <begin position="113"/>
        <end position="135"/>
    </location>
</feature>
<protein>
    <submittedName>
        <fullName evidence="7">Uncharacterized protein</fullName>
    </submittedName>
</protein>
<feature type="transmembrane region" description="Helical" evidence="6">
    <location>
        <begin position="7"/>
        <end position="25"/>
    </location>
</feature>